<keyword evidence="3" id="KW-1185">Reference proteome</keyword>
<dbReference type="PANTHER" id="PTHR34821:SF2">
    <property type="entry name" value="INNER MEMBRANE PROTEIN YDCZ"/>
    <property type="match status" value="1"/>
</dbReference>
<dbReference type="RefSeq" id="WP_163065624.1">
    <property type="nucleotide sequence ID" value="NZ_CP048649.1"/>
</dbReference>
<gene>
    <name evidence="2" type="ORF">Ami103574_05235</name>
</gene>
<protein>
    <submittedName>
        <fullName evidence="2">DMT family transporter</fullName>
    </submittedName>
</protein>
<sequence length="150" mass="16529">MTIWYYLLSFISGTALTIQVGVNGQLRNQVESPVLSSLISFAVGTLCLALVFSFFVFNGTYTLPKDSWSGLRWWMFTGGALGAFYLFTTIAASPRIGFANMFSLVVCGQMLLTILFDHFGLLGNQVHLLTIPRALGLVLLLSGVYLIQKF</sequence>
<evidence type="ECO:0000313" key="2">
    <source>
        <dbReference type="EMBL" id="QIB68761.1"/>
    </source>
</evidence>
<dbReference type="AlphaFoldDB" id="A0A858BS29"/>
<feature type="transmembrane region" description="Helical" evidence="1">
    <location>
        <begin position="6"/>
        <end position="26"/>
    </location>
</feature>
<feature type="transmembrane region" description="Helical" evidence="1">
    <location>
        <begin position="98"/>
        <end position="116"/>
    </location>
</feature>
<evidence type="ECO:0000256" key="1">
    <source>
        <dbReference type="SAM" id="Phobius"/>
    </source>
</evidence>
<dbReference type="EMBL" id="CP048649">
    <property type="protein sequence ID" value="QIB68761.1"/>
    <property type="molecule type" value="Genomic_DNA"/>
</dbReference>
<keyword evidence="1" id="KW-0472">Membrane</keyword>
<keyword evidence="1" id="KW-1133">Transmembrane helix</keyword>
<dbReference type="Proteomes" id="UP000466848">
    <property type="component" value="Chromosome"/>
</dbReference>
<dbReference type="PANTHER" id="PTHR34821">
    <property type="entry name" value="INNER MEMBRANE PROTEIN YDCZ"/>
    <property type="match status" value="1"/>
</dbReference>
<name>A0A858BS29_9FIRM</name>
<feature type="transmembrane region" description="Helical" evidence="1">
    <location>
        <begin position="128"/>
        <end position="147"/>
    </location>
</feature>
<dbReference type="InterPro" id="IPR006750">
    <property type="entry name" value="YdcZ"/>
</dbReference>
<organism evidence="2 3">
    <name type="scientific">Aminipila butyrica</name>
    <dbReference type="NCBI Taxonomy" id="433296"/>
    <lineage>
        <taxon>Bacteria</taxon>
        <taxon>Bacillati</taxon>
        <taxon>Bacillota</taxon>
        <taxon>Clostridia</taxon>
        <taxon>Peptostreptococcales</taxon>
        <taxon>Anaerovoracaceae</taxon>
        <taxon>Aminipila</taxon>
    </lineage>
</organism>
<evidence type="ECO:0000313" key="3">
    <source>
        <dbReference type="Proteomes" id="UP000466848"/>
    </source>
</evidence>
<feature type="transmembrane region" description="Helical" evidence="1">
    <location>
        <begin position="73"/>
        <end position="91"/>
    </location>
</feature>
<proteinExistence type="predicted"/>
<keyword evidence="1" id="KW-0812">Transmembrane</keyword>
<dbReference type="GO" id="GO:0005886">
    <property type="term" value="C:plasma membrane"/>
    <property type="evidence" value="ECO:0007669"/>
    <property type="project" value="TreeGrafter"/>
</dbReference>
<accession>A0A858BS29</accession>
<reference evidence="2 3" key="1">
    <citation type="submission" date="2020-02" db="EMBL/GenBank/DDBJ databases">
        <authorList>
            <person name="Kim Y.B."/>
            <person name="Roh S.W."/>
        </authorList>
    </citation>
    <scope>NUCLEOTIDE SEQUENCE [LARGE SCALE GENOMIC DNA]</scope>
    <source>
        <strain evidence="2 3">DSM 103574</strain>
    </source>
</reference>
<dbReference type="KEGG" id="abut:Ami103574_05235"/>
<dbReference type="Pfam" id="PF04657">
    <property type="entry name" value="DMT_YdcZ"/>
    <property type="match status" value="1"/>
</dbReference>
<feature type="transmembrane region" description="Helical" evidence="1">
    <location>
        <begin position="38"/>
        <end position="61"/>
    </location>
</feature>